<dbReference type="Gene3D" id="2.130.10.10">
    <property type="entry name" value="YVTN repeat-like/Quinoprotein amine dehydrogenase"/>
    <property type="match status" value="2"/>
</dbReference>
<dbReference type="GO" id="GO:0006893">
    <property type="term" value="P:Golgi to plasma membrane transport"/>
    <property type="evidence" value="ECO:0007669"/>
    <property type="project" value="TreeGrafter"/>
</dbReference>
<dbReference type="GO" id="GO:0008593">
    <property type="term" value="P:regulation of Notch signaling pathway"/>
    <property type="evidence" value="ECO:0007669"/>
    <property type="project" value="TreeGrafter"/>
</dbReference>
<dbReference type="GO" id="GO:0051294">
    <property type="term" value="P:establishment of spindle orientation"/>
    <property type="evidence" value="ECO:0007669"/>
    <property type="project" value="TreeGrafter"/>
</dbReference>
<evidence type="ECO:0000256" key="5">
    <source>
        <dbReference type="ARBA" id="ARBA00022490"/>
    </source>
</evidence>
<dbReference type="Pfam" id="PF08366">
    <property type="entry name" value="LLGL"/>
    <property type="match status" value="1"/>
</dbReference>
<name>A0A8C2J5E1_CYPCA</name>
<dbReference type="FunFam" id="2.130.10.10:FF:001791">
    <property type="entry name" value="LLGL scribble cell polarity complex component 1"/>
    <property type="match status" value="1"/>
</dbReference>
<dbReference type="InterPro" id="IPR000664">
    <property type="entry name" value="Lethal2_giant"/>
</dbReference>
<evidence type="ECO:0000256" key="6">
    <source>
        <dbReference type="ARBA" id="ARBA00022574"/>
    </source>
</evidence>
<dbReference type="GO" id="GO:0012505">
    <property type="term" value="C:endomembrane system"/>
    <property type="evidence" value="ECO:0007669"/>
    <property type="project" value="UniProtKB-SubCell"/>
</dbReference>
<dbReference type="GO" id="GO:0005096">
    <property type="term" value="F:GTPase activator activity"/>
    <property type="evidence" value="ECO:0007669"/>
    <property type="project" value="TreeGrafter"/>
</dbReference>
<keyword evidence="5" id="KW-0963">Cytoplasm</keyword>
<dbReference type="PRINTS" id="PR00962">
    <property type="entry name" value="LETHAL2GIANT"/>
</dbReference>
<dbReference type="Ensembl" id="ENSCCRT00020097812.1">
    <property type="protein sequence ID" value="ENSCCRP00020089467.1"/>
    <property type="gene ID" value="ENSCCRG00020040708.1"/>
</dbReference>
<evidence type="ECO:0000256" key="8">
    <source>
        <dbReference type="ARBA" id="ARBA00023136"/>
    </source>
</evidence>
<dbReference type="GO" id="GO:0030866">
    <property type="term" value="P:cortical actin cytoskeleton organization"/>
    <property type="evidence" value="ECO:0007669"/>
    <property type="project" value="TreeGrafter"/>
</dbReference>
<dbReference type="PANTHER" id="PTHR10241:SF21">
    <property type="entry name" value="LETHAL(2) GIANT LARVAE PROTEIN HOMOLOG 1"/>
    <property type="match status" value="1"/>
</dbReference>
<dbReference type="Pfam" id="PF08596">
    <property type="entry name" value="Lgl_C"/>
    <property type="match status" value="1"/>
</dbReference>
<evidence type="ECO:0000313" key="12">
    <source>
        <dbReference type="Proteomes" id="UP000694701"/>
    </source>
</evidence>
<keyword evidence="6" id="KW-0853">WD repeat</keyword>
<dbReference type="InterPro" id="IPR036322">
    <property type="entry name" value="WD40_repeat_dom_sf"/>
</dbReference>
<dbReference type="GO" id="GO:0045159">
    <property type="term" value="F:myosin II binding"/>
    <property type="evidence" value="ECO:0007669"/>
    <property type="project" value="TreeGrafter"/>
</dbReference>
<comment type="subcellular location">
    <subcellularLocation>
        <location evidence="2">Cytoplasm</location>
    </subcellularLocation>
    <subcellularLocation>
        <location evidence="1">Endomembrane system</location>
    </subcellularLocation>
</comment>
<proteinExistence type="inferred from homology"/>
<evidence type="ECO:0000259" key="10">
    <source>
        <dbReference type="Pfam" id="PF08596"/>
    </source>
</evidence>
<evidence type="ECO:0000256" key="2">
    <source>
        <dbReference type="ARBA" id="ARBA00004496"/>
    </source>
</evidence>
<evidence type="ECO:0000259" key="9">
    <source>
        <dbReference type="Pfam" id="PF08366"/>
    </source>
</evidence>
<dbReference type="Proteomes" id="UP000694701">
    <property type="component" value="Unplaced"/>
</dbReference>
<accession>A0A8C2J5E1</accession>
<dbReference type="InterPro" id="IPR015943">
    <property type="entry name" value="WD40/YVTN_repeat-like_dom_sf"/>
</dbReference>
<feature type="domain" description="Lethal giant larvae (Lgl)-like C-terminal" evidence="10">
    <location>
        <begin position="674"/>
        <end position="872"/>
    </location>
</feature>
<sequence length="931" mass="102819">MLQEGPVIYHVTLCQPVKRDLQHSANLKPGFTVEHGFPNQPSALAYDPKLQLMAIGTKSGAIKIYGAPGVEMTGLHKDTAAVTQIHFLYGQGRMLSLLDDNTIHLWEIVQRENRSHLVELHSFNLPGRPGIESTSATRVTVMLLKLSCDLLALGTEGGGVHFLELPTLTLLNKSLFQDEIMQSVPEEYKCGKSLGPVESLQEHPQDSDKILIGYSRGLVVLWDLNSRHVVNLFLGKQQLESLVWVRSGNSFVSSHSAGGYMVWAVSSSNPCTHDPISSTIPYGPFPCKAVNKILWRTTELGAPLVLFSGGMPRASYGDRHCLTILQDSSHVTLDFTSRVIDFFTIHCTDKEKEFDDPSALVVLLEEELVVIDLQMAGWPTVPAPYLAPLHSSAITCSCHISNVPPKLWERVISAGQQQCPLQNYENWPICGGKNLKKNNPCLLFIYFQVGCFDPYSDDPRLGIQKISVCKYSGKLVVAGTAGQVIVMVLSDEKSDHMIDVATVDLLQDREGFTWKGHDRLPPKSGSVVFAPGFQPVVLVQCMPPAAVTAVTLHAEWNLIAFGTSHGFGLFDYHRRNPVLARCTLHPNDSLAMEGPLSRVKSLKKSLRQSFRRIRKSRVSGKKRAVVYSPTSKVSLAEHDAEVTPVQRRIEPRSADDSLSGVVRCLCFADTFLRDGTHHGPTMWAGTNSGSVYAYALDVPSQEKFSEQSVEALLGKEIQLMHRAPVVSIAVLDGRGNPLPEPYEVSRDLAKAPDMQGSHSVLITSEEQFKVFMLPKVSAKTKFKLTAHEGCRVRKVALSNFTSVSSEEYSENALVCLTNLGDIHVFSVPALRPQVRYDCIRKEDISGIASCVFTKTGQGFYLISPSEYERFSLSARVITEPLCRVDVERPHDLSTSLSKCVAGYILLWTTDRLAFVNFTLSNLISVFPLCCS</sequence>
<evidence type="ECO:0000256" key="4">
    <source>
        <dbReference type="ARBA" id="ARBA00022483"/>
    </source>
</evidence>
<dbReference type="InterPro" id="IPR013577">
    <property type="entry name" value="LLGL2"/>
</dbReference>
<keyword evidence="4" id="KW-0268">Exocytosis</keyword>
<dbReference type="GO" id="GO:0006887">
    <property type="term" value="P:exocytosis"/>
    <property type="evidence" value="ECO:0007669"/>
    <property type="project" value="UniProtKB-KW"/>
</dbReference>
<dbReference type="GO" id="GO:0005886">
    <property type="term" value="C:plasma membrane"/>
    <property type="evidence" value="ECO:0007669"/>
    <property type="project" value="TreeGrafter"/>
</dbReference>
<evidence type="ECO:0000313" key="11">
    <source>
        <dbReference type="Ensembl" id="ENSCCRP00020089467.1"/>
    </source>
</evidence>
<protein>
    <submittedName>
        <fullName evidence="11">LLGL scribble cell polarity complex component 1</fullName>
    </submittedName>
</protein>
<dbReference type="PANTHER" id="PTHR10241">
    <property type="entry name" value="LETHAL 2 GIANT LARVAE PROTEIN"/>
    <property type="match status" value="1"/>
</dbReference>
<dbReference type="GO" id="GO:0030864">
    <property type="term" value="C:cortical actin cytoskeleton"/>
    <property type="evidence" value="ECO:0007669"/>
    <property type="project" value="TreeGrafter"/>
</dbReference>
<comment type="similarity">
    <text evidence="3">Belongs to the WD repeat L(2)GL family.</text>
</comment>
<evidence type="ECO:0000256" key="7">
    <source>
        <dbReference type="ARBA" id="ARBA00022737"/>
    </source>
</evidence>
<evidence type="ECO:0000256" key="1">
    <source>
        <dbReference type="ARBA" id="ARBA00004308"/>
    </source>
</evidence>
<dbReference type="InterPro" id="IPR013905">
    <property type="entry name" value="Lgl_C_dom"/>
</dbReference>
<dbReference type="GO" id="GO:0032878">
    <property type="term" value="P:regulation of establishment or maintenance of cell polarity"/>
    <property type="evidence" value="ECO:0007669"/>
    <property type="project" value="TreeGrafter"/>
</dbReference>
<dbReference type="FunFam" id="2.130.10.10:FF:001106">
    <property type="entry name" value="LLGL scribble cell polarity complex component 1"/>
    <property type="match status" value="1"/>
</dbReference>
<keyword evidence="8" id="KW-0472">Membrane</keyword>
<feature type="domain" description="Lethal giant larvae homologue 2" evidence="9">
    <location>
        <begin position="279"/>
        <end position="379"/>
    </location>
</feature>
<keyword evidence="7" id="KW-0677">Repeat</keyword>
<reference evidence="11" key="1">
    <citation type="submission" date="2025-08" db="UniProtKB">
        <authorList>
            <consortium name="Ensembl"/>
        </authorList>
    </citation>
    <scope>IDENTIFICATION</scope>
</reference>
<evidence type="ECO:0000256" key="3">
    <source>
        <dbReference type="ARBA" id="ARBA00008070"/>
    </source>
</evidence>
<organism evidence="11 12">
    <name type="scientific">Cyprinus carpio</name>
    <name type="common">Common carp</name>
    <dbReference type="NCBI Taxonomy" id="7962"/>
    <lineage>
        <taxon>Eukaryota</taxon>
        <taxon>Metazoa</taxon>
        <taxon>Chordata</taxon>
        <taxon>Craniata</taxon>
        <taxon>Vertebrata</taxon>
        <taxon>Euteleostomi</taxon>
        <taxon>Actinopterygii</taxon>
        <taxon>Neopterygii</taxon>
        <taxon>Teleostei</taxon>
        <taxon>Ostariophysi</taxon>
        <taxon>Cypriniformes</taxon>
        <taxon>Cyprinidae</taxon>
        <taxon>Cyprininae</taxon>
        <taxon>Cyprinus</taxon>
    </lineage>
</organism>
<dbReference type="AlphaFoldDB" id="A0A8C2J5E1"/>
<dbReference type="SUPFAM" id="SSF50978">
    <property type="entry name" value="WD40 repeat-like"/>
    <property type="match status" value="2"/>
</dbReference>